<keyword evidence="3" id="KW-0862">Zinc</keyword>
<dbReference type="Proteomes" id="UP001557470">
    <property type="component" value="Unassembled WGS sequence"/>
</dbReference>
<evidence type="ECO:0000256" key="5">
    <source>
        <dbReference type="SAM" id="Coils"/>
    </source>
</evidence>
<dbReference type="SUPFAM" id="SSF57850">
    <property type="entry name" value="RING/U-box"/>
    <property type="match status" value="1"/>
</dbReference>
<keyword evidence="2 4" id="KW-0863">Zinc-finger</keyword>
<dbReference type="InterPro" id="IPR051051">
    <property type="entry name" value="E3_ubiq-ligase_TRIM/RNF"/>
</dbReference>
<gene>
    <name evidence="8" type="ORF">UPYG_G00236630</name>
</gene>
<evidence type="ECO:0000259" key="6">
    <source>
        <dbReference type="PROSITE" id="PS50089"/>
    </source>
</evidence>
<dbReference type="Pfam" id="PF25600">
    <property type="entry name" value="TRIM_CC"/>
    <property type="match status" value="1"/>
</dbReference>
<dbReference type="PANTHER" id="PTHR25465">
    <property type="entry name" value="B-BOX DOMAIN CONTAINING"/>
    <property type="match status" value="1"/>
</dbReference>
<evidence type="ECO:0000256" key="2">
    <source>
        <dbReference type="ARBA" id="ARBA00022771"/>
    </source>
</evidence>
<evidence type="ECO:0000259" key="7">
    <source>
        <dbReference type="PROSITE" id="PS50119"/>
    </source>
</evidence>
<proteinExistence type="predicted"/>
<dbReference type="Pfam" id="PF13445">
    <property type="entry name" value="zf-RING_UBOX"/>
    <property type="match status" value="1"/>
</dbReference>
<dbReference type="Gene3D" id="3.30.40.10">
    <property type="entry name" value="Zinc/RING finger domain, C3HC4 (zinc finger)"/>
    <property type="match status" value="1"/>
</dbReference>
<dbReference type="InterPro" id="IPR000315">
    <property type="entry name" value="Znf_B-box"/>
</dbReference>
<keyword evidence="9" id="KW-1185">Reference proteome</keyword>
<dbReference type="InterPro" id="IPR013083">
    <property type="entry name" value="Znf_RING/FYVE/PHD"/>
</dbReference>
<dbReference type="InterPro" id="IPR001841">
    <property type="entry name" value="Znf_RING"/>
</dbReference>
<evidence type="ECO:0000256" key="4">
    <source>
        <dbReference type="PROSITE-ProRule" id="PRU00024"/>
    </source>
</evidence>
<dbReference type="SUPFAM" id="SSF57845">
    <property type="entry name" value="B-box zinc-binding domain"/>
    <property type="match status" value="1"/>
</dbReference>
<evidence type="ECO:0000256" key="3">
    <source>
        <dbReference type="ARBA" id="ARBA00022833"/>
    </source>
</evidence>
<dbReference type="Gene3D" id="3.30.160.60">
    <property type="entry name" value="Classic Zinc Finger"/>
    <property type="match status" value="1"/>
</dbReference>
<keyword evidence="5" id="KW-0175">Coiled coil</keyword>
<accession>A0ABD0X0L8</accession>
<protein>
    <submittedName>
        <fullName evidence="8">Uncharacterized protein</fullName>
    </submittedName>
</protein>
<comment type="caution">
    <text evidence="8">The sequence shown here is derived from an EMBL/GenBank/DDBJ whole genome shotgun (WGS) entry which is preliminary data.</text>
</comment>
<feature type="coiled-coil region" evidence="5">
    <location>
        <begin position="245"/>
        <end position="272"/>
    </location>
</feature>
<dbReference type="PROSITE" id="PS50119">
    <property type="entry name" value="ZF_BBOX"/>
    <property type="match status" value="1"/>
</dbReference>
<dbReference type="EMBL" id="JAGEUA010000007">
    <property type="protein sequence ID" value="KAL0970062.1"/>
    <property type="molecule type" value="Genomic_DNA"/>
</dbReference>
<dbReference type="Gene3D" id="4.10.830.40">
    <property type="match status" value="1"/>
</dbReference>
<sequence length="332" mass="37867">MSVPPRCCICLDAFTRPVIIPCGHRFCLSCIGEYWRQCACHCPLCKTCFPIRPQLTMDNMLHIGAPYDVNGASEKTEELPQIQTDHIQRTAALGQESQTQIKSGEVPCDVCPGNLRRAVKSCLVCLASFCEAHLEPHYMETSLGCHPLVGVWKNLEEPVCRLHGRQLEKFCRSDQTLICAMCSQTDHRGHRLITINREATKRRVKIKKHLMRVQQVITEKRRKVEDLQHSLEIVKGGEEKQDAPERRAEGLIKDLEQEITDLKRRSSELEQLSQTEDHIHLLQAVAVNENLFRANLPGKKKRDSHQSSVLFKLRTGPISSSLCSMNSRRSWR</sequence>
<name>A0ABD0X0L8_UMBPY</name>
<reference evidence="8 9" key="1">
    <citation type="submission" date="2024-06" db="EMBL/GenBank/DDBJ databases">
        <authorList>
            <person name="Pan Q."/>
            <person name="Wen M."/>
            <person name="Jouanno E."/>
            <person name="Zahm M."/>
            <person name="Klopp C."/>
            <person name="Cabau C."/>
            <person name="Louis A."/>
            <person name="Berthelot C."/>
            <person name="Parey E."/>
            <person name="Roest Crollius H."/>
            <person name="Montfort J."/>
            <person name="Robinson-Rechavi M."/>
            <person name="Bouchez O."/>
            <person name="Lampietro C."/>
            <person name="Lopez Roques C."/>
            <person name="Donnadieu C."/>
            <person name="Postlethwait J."/>
            <person name="Bobe J."/>
            <person name="Verreycken H."/>
            <person name="Guiguen Y."/>
        </authorList>
    </citation>
    <scope>NUCLEOTIDE SEQUENCE [LARGE SCALE GENOMIC DNA]</scope>
    <source>
        <strain evidence="8">Up_M1</strain>
        <tissue evidence="8">Testis</tissue>
    </source>
</reference>
<dbReference type="InterPro" id="IPR058030">
    <property type="entry name" value="TRIM8/14/16/25/29/45/65_CC"/>
</dbReference>
<dbReference type="PANTHER" id="PTHR25465:SF32">
    <property type="entry name" value="BLOODTHIRSTY-RELATED GENE FAMILY, MEMBER 16 ISOFORM X1-RELATED"/>
    <property type="match status" value="1"/>
</dbReference>
<evidence type="ECO:0000313" key="8">
    <source>
        <dbReference type="EMBL" id="KAL0970062.1"/>
    </source>
</evidence>
<dbReference type="SMART" id="SM00336">
    <property type="entry name" value="BBOX"/>
    <property type="match status" value="1"/>
</dbReference>
<dbReference type="CDD" id="cd19769">
    <property type="entry name" value="Bbox2_TRIM16-like"/>
    <property type="match status" value="1"/>
</dbReference>
<dbReference type="SMART" id="SM00184">
    <property type="entry name" value="RING"/>
    <property type="match status" value="1"/>
</dbReference>
<dbReference type="Pfam" id="PF00643">
    <property type="entry name" value="zf-B_box"/>
    <property type="match status" value="1"/>
</dbReference>
<dbReference type="InterPro" id="IPR027370">
    <property type="entry name" value="Znf-RING_euk"/>
</dbReference>
<dbReference type="PROSITE" id="PS00518">
    <property type="entry name" value="ZF_RING_1"/>
    <property type="match status" value="1"/>
</dbReference>
<evidence type="ECO:0000313" key="9">
    <source>
        <dbReference type="Proteomes" id="UP001557470"/>
    </source>
</evidence>
<evidence type="ECO:0000256" key="1">
    <source>
        <dbReference type="ARBA" id="ARBA00022723"/>
    </source>
</evidence>
<keyword evidence="1" id="KW-0479">Metal-binding</keyword>
<feature type="domain" description="RING-type" evidence="6">
    <location>
        <begin position="7"/>
        <end position="46"/>
    </location>
</feature>
<feature type="domain" description="B box-type" evidence="7">
    <location>
        <begin position="155"/>
        <end position="195"/>
    </location>
</feature>
<dbReference type="InterPro" id="IPR017907">
    <property type="entry name" value="Znf_RING_CS"/>
</dbReference>
<dbReference type="GO" id="GO:0008270">
    <property type="term" value="F:zinc ion binding"/>
    <property type="evidence" value="ECO:0007669"/>
    <property type="project" value="UniProtKB-KW"/>
</dbReference>
<organism evidence="8 9">
    <name type="scientific">Umbra pygmaea</name>
    <name type="common">Eastern mudminnow</name>
    <dbReference type="NCBI Taxonomy" id="75934"/>
    <lineage>
        <taxon>Eukaryota</taxon>
        <taxon>Metazoa</taxon>
        <taxon>Chordata</taxon>
        <taxon>Craniata</taxon>
        <taxon>Vertebrata</taxon>
        <taxon>Euteleostomi</taxon>
        <taxon>Actinopterygii</taxon>
        <taxon>Neopterygii</taxon>
        <taxon>Teleostei</taxon>
        <taxon>Protacanthopterygii</taxon>
        <taxon>Esociformes</taxon>
        <taxon>Umbridae</taxon>
        <taxon>Umbra</taxon>
    </lineage>
</organism>
<dbReference type="PROSITE" id="PS50089">
    <property type="entry name" value="ZF_RING_2"/>
    <property type="match status" value="1"/>
</dbReference>
<dbReference type="AlphaFoldDB" id="A0ABD0X0L8"/>